<dbReference type="Gene3D" id="1.10.530.10">
    <property type="match status" value="1"/>
</dbReference>
<dbReference type="RefSeq" id="WP_095130839.1">
    <property type="nucleotide sequence ID" value="NZ_NIBG01000001.1"/>
</dbReference>
<dbReference type="Proteomes" id="UP000216024">
    <property type="component" value="Unassembled WGS sequence"/>
</dbReference>
<gene>
    <name evidence="2" type="ORF">CCE28_02920</name>
</gene>
<protein>
    <submittedName>
        <fullName evidence="2">Lytic transglycosylase</fullName>
    </submittedName>
</protein>
<evidence type="ECO:0000313" key="3">
    <source>
        <dbReference type="Proteomes" id="UP000216024"/>
    </source>
</evidence>
<comment type="caution">
    <text evidence="2">The sequence shown here is derived from an EMBL/GenBank/DDBJ whole genome shotgun (WGS) entry which is preliminary data.</text>
</comment>
<dbReference type="CDD" id="cd16896">
    <property type="entry name" value="LT_Slt70-like"/>
    <property type="match status" value="1"/>
</dbReference>
<organism evidence="2 3">
    <name type="scientific">Anaeromicrobium sediminis</name>
    <dbReference type="NCBI Taxonomy" id="1478221"/>
    <lineage>
        <taxon>Bacteria</taxon>
        <taxon>Bacillati</taxon>
        <taxon>Bacillota</taxon>
        <taxon>Clostridia</taxon>
        <taxon>Peptostreptococcales</taxon>
        <taxon>Thermotaleaceae</taxon>
        <taxon>Anaeromicrobium</taxon>
    </lineage>
</organism>
<dbReference type="EMBL" id="NIBG01000001">
    <property type="protein sequence ID" value="PAB61430.1"/>
    <property type="molecule type" value="Genomic_DNA"/>
</dbReference>
<dbReference type="AlphaFoldDB" id="A0A267MRS1"/>
<keyword evidence="3" id="KW-1185">Reference proteome</keyword>
<accession>A0A267MRS1</accession>
<evidence type="ECO:0000259" key="1">
    <source>
        <dbReference type="Pfam" id="PF01464"/>
    </source>
</evidence>
<dbReference type="PANTHER" id="PTHR37423:SF2">
    <property type="entry name" value="MEMBRANE-BOUND LYTIC MUREIN TRANSGLYCOSYLASE C"/>
    <property type="match status" value="1"/>
</dbReference>
<proteinExistence type="predicted"/>
<feature type="domain" description="Transglycosylase SLT" evidence="1">
    <location>
        <begin position="36"/>
        <end position="145"/>
    </location>
</feature>
<sequence>MLILLAFVIIVATSSLMSINWILKIIYPTDYNEIVYKYAYEYDLDPYLVFSIIKAESKFKEKATSIKDAKGLMQIAPITGRWAAEVLKIEDYNEDMLYMPELNIKMGCWYLSTLKKEFNGNLKNVIAAYNAGSGNVKKWLNNDTYSQDGELVQIPFEETRKYTVKVLTGYKVYKIIYEKNT</sequence>
<name>A0A267MRS1_9FIRM</name>
<reference evidence="2 3" key="1">
    <citation type="submission" date="2017-06" db="EMBL/GenBank/DDBJ databases">
        <title>Draft genome sequence of anaerobic fermentative bacterium Anaeromicrobium sediminis DY2726D isolated from West Pacific Ocean sediments.</title>
        <authorList>
            <person name="Zeng X."/>
        </authorList>
    </citation>
    <scope>NUCLEOTIDE SEQUENCE [LARGE SCALE GENOMIC DNA]</scope>
    <source>
        <strain evidence="2 3">DY2726D</strain>
    </source>
</reference>
<dbReference type="InterPro" id="IPR023346">
    <property type="entry name" value="Lysozyme-like_dom_sf"/>
</dbReference>
<dbReference type="OrthoDB" id="9815002at2"/>
<dbReference type="InterPro" id="IPR008258">
    <property type="entry name" value="Transglycosylase_SLT_dom_1"/>
</dbReference>
<dbReference type="SUPFAM" id="SSF53955">
    <property type="entry name" value="Lysozyme-like"/>
    <property type="match status" value="1"/>
</dbReference>
<dbReference type="PANTHER" id="PTHR37423">
    <property type="entry name" value="SOLUBLE LYTIC MUREIN TRANSGLYCOSYLASE-RELATED"/>
    <property type="match status" value="1"/>
</dbReference>
<dbReference type="Pfam" id="PF01464">
    <property type="entry name" value="SLT"/>
    <property type="match status" value="1"/>
</dbReference>
<evidence type="ECO:0000313" key="2">
    <source>
        <dbReference type="EMBL" id="PAB61430.1"/>
    </source>
</evidence>